<evidence type="ECO:0008006" key="3">
    <source>
        <dbReference type="Google" id="ProtNLM"/>
    </source>
</evidence>
<keyword evidence="2" id="KW-1185">Reference proteome</keyword>
<name>A0A6I1MI52_9CLOT</name>
<dbReference type="SUPFAM" id="SSF50494">
    <property type="entry name" value="Trypsin-like serine proteases"/>
    <property type="match status" value="1"/>
</dbReference>
<protein>
    <recommendedName>
        <fullName evidence="3">Serine protease</fullName>
    </recommendedName>
</protein>
<sequence length="320" mass="35279">MNSLLETSIKDIIKNYSSFFLNKKNVLGVGLGYKTIKNLETNELSIHILVNKKVPLNNLYKKDVISKTFLGLKTDIIEIGLLQDNSITEISSKEKKTSTHTSRIRPLKAGYSIGTAMSGITGTLGAIVFDDVNTPYILSNNHILAGENKNKKGTLILQPGASDGGFVKNNIVGKLYDFVSLSFEENSNKDIATTNIADCAIAKIDSNIDYNSNFKIFGKIRGVSKPVLRSEVFKIGRTTGYTNGFIKTINATLRYKSSYNGLYKTFSDLIITTNMSYKGDSGSLLVNSENKALGLLVGDNPLNSWFNPIEYILNVFNVHF</sequence>
<evidence type="ECO:0000313" key="1">
    <source>
        <dbReference type="EMBL" id="MPQ43236.1"/>
    </source>
</evidence>
<comment type="caution">
    <text evidence="1">The sequence shown here is derived from an EMBL/GenBank/DDBJ whole genome shotgun (WGS) entry which is preliminary data.</text>
</comment>
<evidence type="ECO:0000313" key="2">
    <source>
        <dbReference type="Proteomes" id="UP000430345"/>
    </source>
</evidence>
<dbReference type="Gene3D" id="2.40.10.10">
    <property type="entry name" value="Trypsin-like serine proteases"/>
    <property type="match status" value="1"/>
</dbReference>
<dbReference type="OrthoDB" id="2105138at2"/>
<reference evidence="1 2" key="1">
    <citation type="submission" date="2019-10" db="EMBL/GenBank/DDBJ databases">
        <title>The Genome Sequence of Clostridium tarantellae Isolated from Fish Brain.</title>
        <authorList>
            <person name="Bano L."/>
            <person name="Kiel M."/>
            <person name="Sales G."/>
            <person name="Doxey A.C."/>
            <person name="Mansfield M.J."/>
            <person name="Schiavone M."/>
            <person name="Rossetto O."/>
            <person name="Pirazzini M."/>
            <person name="Dobrindt U."/>
            <person name="Montecucco C."/>
        </authorList>
    </citation>
    <scope>NUCLEOTIDE SEQUENCE [LARGE SCALE GENOMIC DNA]</scope>
    <source>
        <strain evidence="1 2">DSM 3997</strain>
    </source>
</reference>
<dbReference type="EMBL" id="WHJC01000050">
    <property type="protein sequence ID" value="MPQ43236.1"/>
    <property type="molecule type" value="Genomic_DNA"/>
</dbReference>
<organism evidence="1 2">
    <name type="scientific">Clostridium tarantellae</name>
    <dbReference type="NCBI Taxonomy" id="39493"/>
    <lineage>
        <taxon>Bacteria</taxon>
        <taxon>Bacillati</taxon>
        <taxon>Bacillota</taxon>
        <taxon>Clostridia</taxon>
        <taxon>Eubacteriales</taxon>
        <taxon>Clostridiaceae</taxon>
        <taxon>Clostridium</taxon>
    </lineage>
</organism>
<accession>A0A6I1MI52</accession>
<dbReference type="Proteomes" id="UP000430345">
    <property type="component" value="Unassembled WGS sequence"/>
</dbReference>
<dbReference type="InterPro" id="IPR009003">
    <property type="entry name" value="Peptidase_S1_PA"/>
</dbReference>
<dbReference type="InterPro" id="IPR043504">
    <property type="entry name" value="Peptidase_S1_PA_chymotrypsin"/>
</dbReference>
<proteinExistence type="predicted"/>
<gene>
    <name evidence="1" type="ORF">GBZ86_05595</name>
</gene>
<dbReference type="AlphaFoldDB" id="A0A6I1MI52"/>
<dbReference type="RefSeq" id="WP_152888577.1">
    <property type="nucleotide sequence ID" value="NZ_WHJC01000050.1"/>
</dbReference>